<feature type="compositionally biased region" description="Polar residues" evidence="1">
    <location>
        <begin position="16"/>
        <end position="25"/>
    </location>
</feature>
<sequence length="155" mass="17953">MTMRPSSNHSPNSSPTMANTRSPSFKSKLFPFGKSRYCRKPGHMSSRKVHKPKEQLIEFPSFSLLGGNRRDPLNLNELIYMSRQQQQQQITNVKESIDKSIYGNEQPIELLLQPDIYDPLCLDSIPSDHVSTEQLTAHTHWSSAWPYDQQVPRWR</sequence>
<gene>
    <name evidence="2" type="ORF">XAT740_LOCUS36004</name>
</gene>
<dbReference type="Proteomes" id="UP000663828">
    <property type="component" value="Unassembled WGS sequence"/>
</dbReference>
<organism evidence="2 3">
    <name type="scientific">Adineta ricciae</name>
    <name type="common">Rotifer</name>
    <dbReference type="NCBI Taxonomy" id="249248"/>
    <lineage>
        <taxon>Eukaryota</taxon>
        <taxon>Metazoa</taxon>
        <taxon>Spiralia</taxon>
        <taxon>Gnathifera</taxon>
        <taxon>Rotifera</taxon>
        <taxon>Eurotatoria</taxon>
        <taxon>Bdelloidea</taxon>
        <taxon>Adinetida</taxon>
        <taxon>Adinetidae</taxon>
        <taxon>Adineta</taxon>
    </lineage>
</organism>
<feature type="compositionally biased region" description="Low complexity" evidence="1">
    <location>
        <begin position="1"/>
        <end position="15"/>
    </location>
</feature>
<comment type="caution">
    <text evidence="2">The sequence shown here is derived from an EMBL/GenBank/DDBJ whole genome shotgun (WGS) entry which is preliminary data.</text>
</comment>
<protein>
    <submittedName>
        <fullName evidence="2">Uncharacterized protein</fullName>
    </submittedName>
</protein>
<accession>A0A815NL03</accession>
<name>A0A815NL03_ADIRI</name>
<reference evidence="2" key="1">
    <citation type="submission" date="2021-02" db="EMBL/GenBank/DDBJ databases">
        <authorList>
            <person name="Nowell W R."/>
        </authorList>
    </citation>
    <scope>NUCLEOTIDE SEQUENCE</scope>
</reference>
<evidence type="ECO:0000313" key="2">
    <source>
        <dbReference type="EMBL" id="CAF1435229.1"/>
    </source>
</evidence>
<keyword evidence="3" id="KW-1185">Reference proteome</keyword>
<evidence type="ECO:0000256" key="1">
    <source>
        <dbReference type="SAM" id="MobiDB-lite"/>
    </source>
</evidence>
<evidence type="ECO:0000313" key="3">
    <source>
        <dbReference type="Proteomes" id="UP000663828"/>
    </source>
</evidence>
<dbReference type="AlphaFoldDB" id="A0A815NL03"/>
<dbReference type="EMBL" id="CAJNOR010003657">
    <property type="protein sequence ID" value="CAF1435229.1"/>
    <property type="molecule type" value="Genomic_DNA"/>
</dbReference>
<proteinExistence type="predicted"/>
<feature type="region of interest" description="Disordered" evidence="1">
    <location>
        <begin position="1"/>
        <end position="27"/>
    </location>
</feature>